<dbReference type="OrthoDB" id="428854at2759"/>
<feature type="compositionally biased region" description="Basic and acidic residues" evidence="1">
    <location>
        <begin position="487"/>
        <end position="502"/>
    </location>
</feature>
<feature type="compositionally biased region" description="Polar residues" evidence="1">
    <location>
        <begin position="384"/>
        <end position="409"/>
    </location>
</feature>
<feature type="region of interest" description="Disordered" evidence="1">
    <location>
        <begin position="1"/>
        <end position="70"/>
    </location>
</feature>
<evidence type="ECO:0000256" key="1">
    <source>
        <dbReference type="SAM" id="MobiDB-lite"/>
    </source>
</evidence>
<accession>A0A8K0L0N7</accession>
<feature type="compositionally biased region" description="Polar residues" evidence="1">
    <location>
        <begin position="334"/>
        <end position="345"/>
    </location>
</feature>
<protein>
    <submittedName>
        <fullName evidence="2">Uncharacterized protein</fullName>
    </submittedName>
</protein>
<dbReference type="AlphaFoldDB" id="A0A8K0L0N7"/>
<feature type="compositionally biased region" description="Pro residues" evidence="1">
    <location>
        <begin position="364"/>
        <end position="375"/>
    </location>
</feature>
<keyword evidence="3" id="KW-1185">Reference proteome</keyword>
<feature type="compositionally biased region" description="Basic and acidic residues" evidence="1">
    <location>
        <begin position="143"/>
        <end position="152"/>
    </location>
</feature>
<evidence type="ECO:0000313" key="3">
    <source>
        <dbReference type="Proteomes" id="UP000809789"/>
    </source>
</evidence>
<feature type="compositionally biased region" description="Pro residues" evidence="1">
    <location>
        <begin position="105"/>
        <end position="126"/>
    </location>
</feature>
<sequence length="552" mass="58199">MSGNPFRKQQPAERDGGQNGERKKKVKKVQFVSPVASPQEPPSHPRFPSLEELDDAPKSPPPKGHEFNSIDTAALLRGDLTAGGTIDLQAHDKQEEASAANTPVSPGPPVPQLRDPPPGRRGPPANPFARTLATIEPNGTGKDGGDAAKKPAMDVDAFKRLLLTGKADGPVEQPTQDTSSLTDASAVSRQSLSDGSKEVHSESSASSLEDASTKEEESNSEDEVVEDPEQEQTLAPVERTTPGHGPQTVSFDDFDKDLETAQPEPLHDTTPTPPLPRERSISDLNKPLPASPSTAPIGLEVPVSQAQIDEAKSPAKKAGLPPPPPTSRRGVKPTNPSRSSSNVDPSAQAAPESGSVVAPLVGKPKPPPPRAPPPRVASRETKRLSSLQDHANSSSDSVPTISTPDTELTSSAKVRPPPPPSRSSHKPSQSQDLKRTPSSSSSIVNPVRKVSPATGGASTPPPPPRPRRGDKRSSIDGTQAGLNGDISDTRRSSGMSFDRRDSVSSLQRVAEDEAAQAAKAEAEQKATNDMLADLDAFQREVDALRAKALRGK</sequence>
<organism evidence="2 3">
    <name type="scientific">Elsinoe batatas</name>
    <dbReference type="NCBI Taxonomy" id="2601811"/>
    <lineage>
        <taxon>Eukaryota</taxon>
        <taxon>Fungi</taxon>
        <taxon>Dikarya</taxon>
        <taxon>Ascomycota</taxon>
        <taxon>Pezizomycotina</taxon>
        <taxon>Dothideomycetes</taxon>
        <taxon>Dothideomycetidae</taxon>
        <taxon>Myriangiales</taxon>
        <taxon>Elsinoaceae</taxon>
        <taxon>Elsinoe</taxon>
    </lineage>
</organism>
<feature type="region of interest" description="Disordered" evidence="1">
    <location>
        <begin position="85"/>
        <end position="152"/>
    </location>
</feature>
<dbReference type="EMBL" id="JAESVG020000008">
    <property type="protein sequence ID" value="KAG8625315.1"/>
    <property type="molecule type" value="Genomic_DNA"/>
</dbReference>
<gene>
    <name evidence="2" type="ORF">KVT40_007066</name>
</gene>
<comment type="caution">
    <text evidence="2">The sequence shown here is derived from an EMBL/GenBank/DDBJ whole genome shotgun (WGS) entry which is preliminary data.</text>
</comment>
<feature type="compositionally biased region" description="Polar residues" evidence="1">
    <location>
        <begin position="173"/>
        <end position="194"/>
    </location>
</feature>
<dbReference type="Proteomes" id="UP000809789">
    <property type="component" value="Unassembled WGS sequence"/>
</dbReference>
<evidence type="ECO:0000313" key="2">
    <source>
        <dbReference type="EMBL" id="KAG8625315.1"/>
    </source>
</evidence>
<feature type="region of interest" description="Disordered" evidence="1">
    <location>
        <begin position="165"/>
        <end position="522"/>
    </location>
</feature>
<feature type="compositionally biased region" description="Acidic residues" evidence="1">
    <location>
        <begin position="218"/>
        <end position="230"/>
    </location>
</feature>
<reference evidence="2" key="1">
    <citation type="submission" date="2021-07" db="EMBL/GenBank/DDBJ databases">
        <title>Elsinoe batatas strain:CRI-CJ2 Genome sequencing and assembly.</title>
        <authorList>
            <person name="Huang L."/>
        </authorList>
    </citation>
    <scope>NUCLEOTIDE SEQUENCE</scope>
    <source>
        <strain evidence="2">CRI-CJ2</strain>
    </source>
</reference>
<proteinExistence type="predicted"/>
<name>A0A8K0L0N7_9PEZI</name>